<dbReference type="Gene3D" id="3.80.10.10">
    <property type="entry name" value="Ribonuclease Inhibitor"/>
    <property type="match status" value="1"/>
</dbReference>
<name>A0A1Q9E2Q4_SYMMI</name>
<dbReference type="Proteomes" id="UP000186817">
    <property type="component" value="Unassembled WGS sequence"/>
</dbReference>
<dbReference type="PANTHER" id="PTHR24111">
    <property type="entry name" value="LEUCINE-RICH REPEAT-CONTAINING PROTEIN 34"/>
    <property type="match status" value="1"/>
</dbReference>
<evidence type="ECO:0000313" key="4">
    <source>
        <dbReference type="Proteomes" id="UP000186817"/>
    </source>
</evidence>
<protein>
    <recommendedName>
        <fullName evidence="5">Protein NLRC3</fullName>
    </recommendedName>
</protein>
<evidence type="ECO:0008006" key="5">
    <source>
        <dbReference type="Google" id="ProtNLM"/>
    </source>
</evidence>
<organism evidence="3 4">
    <name type="scientific">Symbiodinium microadriaticum</name>
    <name type="common">Dinoflagellate</name>
    <name type="synonym">Zooxanthella microadriatica</name>
    <dbReference type="NCBI Taxonomy" id="2951"/>
    <lineage>
        <taxon>Eukaryota</taxon>
        <taxon>Sar</taxon>
        <taxon>Alveolata</taxon>
        <taxon>Dinophyceae</taxon>
        <taxon>Suessiales</taxon>
        <taxon>Symbiodiniaceae</taxon>
        <taxon>Symbiodinium</taxon>
    </lineage>
</organism>
<dbReference type="PANTHER" id="PTHR24111:SF0">
    <property type="entry name" value="LEUCINE-RICH REPEAT-CONTAINING PROTEIN"/>
    <property type="match status" value="1"/>
</dbReference>
<dbReference type="OrthoDB" id="429511at2759"/>
<accession>A0A1Q9E2Q4</accession>
<feature type="region of interest" description="Disordered" evidence="2">
    <location>
        <begin position="249"/>
        <end position="288"/>
    </location>
</feature>
<evidence type="ECO:0000256" key="1">
    <source>
        <dbReference type="ARBA" id="ARBA00022737"/>
    </source>
</evidence>
<dbReference type="InterPro" id="IPR032675">
    <property type="entry name" value="LRR_dom_sf"/>
</dbReference>
<proteinExistence type="predicted"/>
<sequence>MDAAYSWQSHQVGVPPHPLLLRSFREYETKDGKQEPLLVLGARESHETDPPVRDADLVGVCLVVRAMSRTSSLPGPLVRLDLTGELISCSGVRTIAAVLQVSSSLCSVLLRRTHVGDDGAAALGAALSCSMLQELDLGESAVTDAGVRYLVRGMQVHGAPPSFKILLLDGNAIGDAGAIEVITLVEEGSSLSTLSLHPALPRFLSKEVEAALQVACELSRVNLEYKGHPVTLDALASLASPRARAARAAGALGRPVKGPSATANESGSSRPFRDPKTAAPPKRAVPDVRSSEHLASWMAATERELRELKWLLRSSSARLDGQHKKLVAELEKLQAQLDNWAVGSPRSEPSEEARLDVLEARFDAIEQLVGREQSECAQMWQLVEVAAGAGSARK</sequence>
<keyword evidence="1" id="KW-0677">Repeat</keyword>
<reference evidence="3 4" key="1">
    <citation type="submission" date="2016-02" db="EMBL/GenBank/DDBJ databases">
        <title>Genome analysis of coral dinoflagellate symbionts highlights evolutionary adaptations to a symbiotic lifestyle.</title>
        <authorList>
            <person name="Aranda M."/>
            <person name="Li Y."/>
            <person name="Liew Y.J."/>
            <person name="Baumgarten S."/>
            <person name="Simakov O."/>
            <person name="Wilson M."/>
            <person name="Piel J."/>
            <person name="Ashoor H."/>
            <person name="Bougouffa S."/>
            <person name="Bajic V.B."/>
            <person name="Ryu T."/>
            <person name="Ravasi T."/>
            <person name="Bayer T."/>
            <person name="Micklem G."/>
            <person name="Kim H."/>
            <person name="Bhak J."/>
            <person name="Lajeunesse T.C."/>
            <person name="Voolstra C.R."/>
        </authorList>
    </citation>
    <scope>NUCLEOTIDE SEQUENCE [LARGE SCALE GENOMIC DNA]</scope>
    <source>
        <strain evidence="3 4">CCMP2467</strain>
    </source>
</reference>
<comment type="caution">
    <text evidence="3">The sequence shown here is derived from an EMBL/GenBank/DDBJ whole genome shotgun (WGS) entry which is preliminary data.</text>
</comment>
<dbReference type="AlphaFoldDB" id="A0A1Q9E2Q4"/>
<dbReference type="Pfam" id="PF13516">
    <property type="entry name" value="LRR_6"/>
    <property type="match status" value="1"/>
</dbReference>
<dbReference type="InterPro" id="IPR001611">
    <property type="entry name" value="Leu-rich_rpt"/>
</dbReference>
<evidence type="ECO:0000313" key="3">
    <source>
        <dbReference type="EMBL" id="OLQ01708.1"/>
    </source>
</evidence>
<keyword evidence="4" id="KW-1185">Reference proteome</keyword>
<gene>
    <name evidence="3" type="ORF">AK812_SmicGene15512</name>
</gene>
<dbReference type="EMBL" id="LSRX01000283">
    <property type="protein sequence ID" value="OLQ01708.1"/>
    <property type="molecule type" value="Genomic_DNA"/>
</dbReference>
<evidence type="ECO:0000256" key="2">
    <source>
        <dbReference type="SAM" id="MobiDB-lite"/>
    </source>
</evidence>
<dbReference type="InterPro" id="IPR052201">
    <property type="entry name" value="LRR-containing_regulator"/>
</dbReference>
<dbReference type="SUPFAM" id="SSF52047">
    <property type="entry name" value="RNI-like"/>
    <property type="match status" value="1"/>
</dbReference>